<name>A0A445JL52_GLYSO</name>
<dbReference type="InterPro" id="IPR004242">
    <property type="entry name" value="Transposase_21"/>
</dbReference>
<evidence type="ECO:0000259" key="3">
    <source>
        <dbReference type="Pfam" id="PF13952"/>
    </source>
</evidence>
<dbReference type="EMBL" id="QZWG01000008">
    <property type="protein sequence ID" value="RZB99202.1"/>
    <property type="molecule type" value="Genomic_DNA"/>
</dbReference>
<dbReference type="InterPro" id="IPR025312">
    <property type="entry name" value="DUF4216"/>
</dbReference>
<accession>A0A445JL52</accession>
<dbReference type="Proteomes" id="UP000289340">
    <property type="component" value="Chromosome 8"/>
</dbReference>
<dbReference type="Pfam" id="PF12234">
    <property type="entry name" value="Rav1p_C"/>
    <property type="match status" value="1"/>
</dbReference>
<reference evidence="4 5" key="1">
    <citation type="submission" date="2018-09" db="EMBL/GenBank/DDBJ databases">
        <title>A high-quality reference genome of wild soybean provides a powerful tool to mine soybean genomes.</title>
        <authorList>
            <person name="Xie M."/>
            <person name="Chung C.Y.L."/>
            <person name="Li M.-W."/>
            <person name="Wong F.-L."/>
            <person name="Chan T.-F."/>
            <person name="Lam H.-M."/>
        </authorList>
    </citation>
    <scope>NUCLEOTIDE SEQUENCE [LARGE SCALE GENOMIC DNA]</scope>
    <source>
        <strain evidence="5">cv. W05</strain>
        <tissue evidence="4">Hypocotyl of etiolated seedlings</tissue>
    </source>
</reference>
<proteinExistence type="predicted"/>
<dbReference type="PANTHER" id="PTHR10775:SF180">
    <property type="entry name" value="TRANSPOSON, EN_SPM-LIKE, TRANSPOSASE-ASSOCIATED DOMAIN PROTEIN-RELATED"/>
    <property type="match status" value="1"/>
</dbReference>
<protein>
    <recommendedName>
        <fullName evidence="6">DUF4216 domain-containing protein</fullName>
    </recommendedName>
</protein>
<evidence type="ECO:0008006" key="6">
    <source>
        <dbReference type="Google" id="ProtNLM"/>
    </source>
</evidence>
<dbReference type="AlphaFoldDB" id="A0A445JL52"/>
<evidence type="ECO:0000313" key="4">
    <source>
        <dbReference type="EMBL" id="RZB99202.1"/>
    </source>
</evidence>
<feature type="domain" description="DUF4216" evidence="3">
    <location>
        <begin position="521"/>
        <end position="568"/>
    </location>
</feature>
<organism evidence="4 5">
    <name type="scientific">Glycine soja</name>
    <name type="common">Wild soybean</name>
    <dbReference type="NCBI Taxonomy" id="3848"/>
    <lineage>
        <taxon>Eukaryota</taxon>
        <taxon>Viridiplantae</taxon>
        <taxon>Streptophyta</taxon>
        <taxon>Embryophyta</taxon>
        <taxon>Tracheophyta</taxon>
        <taxon>Spermatophyta</taxon>
        <taxon>Magnoliopsida</taxon>
        <taxon>eudicotyledons</taxon>
        <taxon>Gunneridae</taxon>
        <taxon>Pentapetalae</taxon>
        <taxon>rosids</taxon>
        <taxon>fabids</taxon>
        <taxon>Fabales</taxon>
        <taxon>Fabaceae</taxon>
        <taxon>Papilionoideae</taxon>
        <taxon>50 kb inversion clade</taxon>
        <taxon>NPAAA clade</taxon>
        <taxon>indigoferoid/millettioid clade</taxon>
        <taxon>Phaseoleae</taxon>
        <taxon>Glycine</taxon>
        <taxon>Glycine subgen. Soja</taxon>
    </lineage>
</organism>
<feature type="compositionally biased region" description="Basic and acidic residues" evidence="1">
    <location>
        <begin position="582"/>
        <end position="592"/>
    </location>
</feature>
<comment type="caution">
    <text evidence="4">The sequence shown here is derived from an EMBL/GenBank/DDBJ whole genome shotgun (WGS) entry which is preliminary data.</text>
</comment>
<dbReference type="Pfam" id="PF02992">
    <property type="entry name" value="Transposase_21"/>
    <property type="match status" value="2"/>
</dbReference>
<evidence type="ECO:0000313" key="5">
    <source>
        <dbReference type="Proteomes" id="UP000289340"/>
    </source>
</evidence>
<keyword evidence="5" id="KW-1185">Reference proteome</keyword>
<dbReference type="Pfam" id="PF13952">
    <property type="entry name" value="DUF4216"/>
    <property type="match status" value="1"/>
</dbReference>
<evidence type="ECO:0000256" key="1">
    <source>
        <dbReference type="SAM" id="MobiDB-lite"/>
    </source>
</evidence>
<evidence type="ECO:0000259" key="2">
    <source>
        <dbReference type="Pfam" id="PF12234"/>
    </source>
</evidence>
<feature type="region of interest" description="Disordered" evidence="1">
    <location>
        <begin position="572"/>
        <end position="613"/>
    </location>
</feature>
<dbReference type="InterPro" id="IPR022033">
    <property type="entry name" value="Rav1p_C"/>
</dbReference>
<sequence>MRVPRKEYARSRHQRLFEENVGKTGKDAIYELFSERFGSCIYARGSKIGEVVAALLAQASSARPGEPGCFLQKQQPSGGIFWRAQELTSLVIPLQLEQPLRNSGILHSTLFFGCILDYGDEPIDDDIGDRIEDMIRDLEQDCFEQAHAPLFGWSDKNFHKVVNDVSFGELERKICVYWYLPIMPRFKRLSANGHTKNLTWHANGRKSDELLRHPTDFPQWKTIDCLYPYFGDKPRNLRLALASDEMNPFAYGNLSGYSVKGHHACPICERNTSFIQLKHGKKTIYTKHRRFLKPFHLYRRLKKAFNGSRENESLPQPLAGNEVYDRVKDIVTIFEKTQKKTSTETNIWKKRSIFFYLPYWSNLHARQRMVRNGNTKAIASDITRSANISAPSMPHNVNNKEDNFLSMSAEYKVPQGYSSNIKILVALNDLKLVGLKSHYCHVLMQQLLAVAIWGILPDKVRVAITRLCFLFNAICSKVIDPQQLDDLENEAAIVLCQLEIVSDNNPIQASMSYFGVIEEIWELDYIQFRVPVFKCKWVNGTTGVHREQLGFTLVDLNKVGYKDKPFINKSDRVMATPLRSPSHSDGHSEVTPKKTRQSTRLRSEQKQDPSIKYGIDQQNPCLADSLQEQTTQGSFVPHGRDDILNTVIGRPEHTGRVRVAGSDIQALGACVSTKGSNVETDVNPSGEEHYGRVIPTMGLYVQRENCTVLAALGKICEGGSSIHSMAYADDMESHLSPKKLPEPLQRTNNVSEDDPLRQLMDEWSSSLGHGSMYGFLEPQLIHHAKDRRAECEHYIQTWVKESQQEVAHWQLVVLCPRNDVVAWFCLLRKKPDIRIKATINNAMKTLKTIMDGKNDQATPKWIEVKELSADSSKQVKLRFLAGVVPGKSPCLILPLFVMVYMEKLARAQYLKNKITKDCALLYIALNKVQLFAGIFKISKDEKDKPLVGFLSRNFQDEKNKVVALKNACLGKHQLELAIGFFLLGGDQLESWG</sequence>
<dbReference type="PANTHER" id="PTHR10775">
    <property type="entry name" value="OS08G0208400 PROTEIN"/>
    <property type="match status" value="1"/>
</dbReference>
<gene>
    <name evidence="4" type="ORF">D0Y65_021898</name>
</gene>
<feature type="domain" description="RAVE complex protein Rav1 C-terminal" evidence="2">
    <location>
        <begin position="899"/>
        <end position="986"/>
    </location>
</feature>